<evidence type="ECO:0000313" key="1">
    <source>
        <dbReference type="EMBL" id="TBV00021.1"/>
    </source>
</evidence>
<comment type="caution">
    <text evidence="1">The sequence shown here is derived from an EMBL/GenBank/DDBJ whole genome shotgun (WGS) entry which is preliminary data.</text>
</comment>
<evidence type="ECO:0000313" key="2">
    <source>
        <dbReference type="Proteomes" id="UP000292639"/>
    </source>
</evidence>
<keyword evidence="2" id="KW-1185">Reference proteome</keyword>
<accession>A0A4Q9REJ4</accession>
<organism evidence="1 2">
    <name type="scientific">Stutzerimonas kirkiae</name>
    <dbReference type="NCBI Taxonomy" id="2211392"/>
    <lineage>
        <taxon>Bacteria</taxon>
        <taxon>Pseudomonadati</taxon>
        <taxon>Pseudomonadota</taxon>
        <taxon>Gammaproteobacteria</taxon>
        <taxon>Pseudomonadales</taxon>
        <taxon>Pseudomonadaceae</taxon>
        <taxon>Stutzerimonas</taxon>
    </lineage>
</organism>
<sequence>MTKRPIHARLSQSDIAIQIQRLVQAIESHDTPAFRFKPTRSGFKLIERTRLSRYFDHIQQMIDLFDEHYAYRYSEHLQAFWEACQDVGLERSPRGPVCLDEEGTDYLDHYQSMNVLVARIRQLIREPRYLRRNDDHRYQARQQETGIVDYVDSVLDRYSRSVVVRIDLFYLSVARARLRAEHVFDDLDRLMAERVRNPIFEHLTGYICAVEQGESRGYHIHAAFFFNGAEIRGDLYKAQQIGELWEHITRGQGCFHSCNHDKARYGERCGVGTLRRNDRKARDNVHQVVRYLVKDDQQLLLKPQGARCLRKGQVF</sequence>
<evidence type="ECO:0008006" key="3">
    <source>
        <dbReference type="Google" id="ProtNLM"/>
    </source>
</evidence>
<name>A0A4Q9REJ4_9GAMM</name>
<protein>
    <recommendedName>
        <fullName evidence="3">Inovirus Gp2 family protein</fullName>
    </recommendedName>
</protein>
<reference evidence="1 2" key="1">
    <citation type="submission" date="2018-06" db="EMBL/GenBank/DDBJ databases">
        <title>Three novel Pseudomonas species isolated from symptomatic oak.</title>
        <authorList>
            <person name="Bueno-Gonzalez V."/>
            <person name="Brady C."/>
        </authorList>
    </citation>
    <scope>NUCLEOTIDE SEQUENCE [LARGE SCALE GENOMIC DNA]</scope>
    <source>
        <strain evidence="1 2">P17C</strain>
    </source>
</reference>
<dbReference type="RefSeq" id="WP_131183115.1">
    <property type="nucleotide sequence ID" value="NZ_QJUO01000002.1"/>
</dbReference>
<gene>
    <name evidence="1" type="ORF">DNJ96_01670</name>
</gene>
<proteinExistence type="predicted"/>
<dbReference type="Proteomes" id="UP000292639">
    <property type="component" value="Unassembled WGS sequence"/>
</dbReference>
<dbReference type="AlphaFoldDB" id="A0A4Q9REJ4"/>
<dbReference type="EMBL" id="QJUP01000001">
    <property type="protein sequence ID" value="TBV00021.1"/>
    <property type="molecule type" value="Genomic_DNA"/>
</dbReference>